<dbReference type="KEGG" id="sxn:IAG42_20830"/>
<evidence type="ECO:0000256" key="3">
    <source>
        <dbReference type="ARBA" id="ARBA00022989"/>
    </source>
</evidence>
<reference evidence="7 8" key="1">
    <citation type="submission" date="2020-09" db="EMBL/GenBank/DDBJ databases">
        <title>A novel species.</title>
        <authorList>
            <person name="Gao J."/>
        </authorList>
    </citation>
    <scope>NUCLEOTIDE SEQUENCE [LARGE SCALE GENOMIC DNA]</scope>
    <source>
        <strain evidence="7 8">CRXT-Y-14</strain>
    </source>
</reference>
<dbReference type="InterPro" id="IPR035952">
    <property type="entry name" value="Rhomboid-like_sf"/>
</dbReference>
<evidence type="ECO:0000313" key="7">
    <source>
        <dbReference type="EMBL" id="QNS05788.1"/>
    </source>
</evidence>
<feature type="transmembrane region" description="Helical" evidence="5">
    <location>
        <begin position="158"/>
        <end position="176"/>
    </location>
</feature>
<accession>A0A7H1BAN3</accession>
<dbReference type="EMBL" id="CP061281">
    <property type="protein sequence ID" value="QNS05788.1"/>
    <property type="molecule type" value="Genomic_DNA"/>
</dbReference>
<keyword evidence="2 5" id="KW-0812">Transmembrane</keyword>
<protein>
    <submittedName>
        <fullName evidence="7">Rhomboid family intramembrane serine protease</fullName>
    </submittedName>
</protein>
<evidence type="ECO:0000313" key="8">
    <source>
        <dbReference type="Proteomes" id="UP000516428"/>
    </source>
</evidence>
<feature type="transmembrane region" description="Helical" evidence="5">
    <location>
        <begin position="6"/>
        <end position="29"/>
    </location>
</feature>
<name>A0A7H1BAN3_9ACTN</name>
<feature type="transmembrane region" description="Helical" evidence="5">
    <location>
        <begin position="188"/>
        <end position="220"/>
    </location>
</feature>
<keyword evidence="8" id="KW-1185">Reference proteome</keyword>
<dbReference type="PANTHER" id="PTHR43731:SF26">
    <property type="entry name" value="RHOMBOID-LIKE PROTEIN 10, CHLOROPLASTIC"/>
    <property type="match status" value="1"/>
</dbReference>
<dbReference type="RefSeq" id="WP_188338478.1">
    <property type="nucleotide sequence ID" value="NZ_CP061281.1"/>
</dbReference>
<feature type="transmembrane region" description="Helical" evidence="5">
    <location>
        <begin position="57"/>
        <end position="78"/>
    </location>
</feature>
<dbReference type="Pfam" id="PF01694">
    <property type="entry name" value="Rhomboid"/>
    <property type="match status" value="1"/>
</dbReference>
<keyword evidence="7" id="KW-0645">Protease</keyword>
<keyword evidence="3 5" id="KW-1133">Transmembrane helix</keyword>
<dbReference type="Proteomes" id="UP000516428">
    <property type="component" value="Chromosome"/>
</dbReference>
<keyword evidence="4 5" id="KW-0472">Membrane</keyword>
<feature type="domain" description="Peptidase S54 rhomboid" evidence="6">
    <location>
        <begin position="91"/>
        <end position="216"/>
    </location>
</feature>
<dbReference type="GO" id="GO:0004252">
    <property type="term" value="F:serine-type endopeptidase activity"/>
    <property type="evidence" value="ECO:0007669"/>
    <property type="project" value="InterPro"/>
</dbReference>
<proteinExistence type="predicted"/>
<evidence type="ECO:0000256" key="2">
    <source>
        <dbReference type="ARBA" id="ARBA00022692"/>
    </source>
</evidence>
<dbReference type="PANTHER" id="PTHR43731">
    <property type="entry name" value="RHOMBOID PROTEASE"/>
    <property type="match status" value="1"/>
</dbReference>
<evidence type="ECO:0000256" key="4">
    <source>
        <dbReference type="ARBA" id="ARBA00023136"/>
    </source>
</evidence>
<dbReference type="InterPro" id="IPR022764">
    <property type="entry name" value="Peptidase_S54_rhomboid_dom"/>
</dbReference>
<feature type="transmembrane region" description="Helical" evidence="5">
    <location>
        <begin position="133"/>
        <end position="152"/>
    </location>
</feature>
<evidence type="ECO:0000256" key="5">
    <source>
        <dbReference type="SAM" id="Phobius"/>
    </source>
</evidence>
<sequence length="228" mass="23725">MNLHSEMLYGCAAVVVVVGVRVLAAIAVLGDRDTQETRDTGETSPPQALLRAWRRPLPWAAALLVAVMVAFGIAQLAAPGVIDALGRQPHGDWWRAGTALLVQSSGWFQLLFNLAALVTVAPVAERHFGPVRTLMIFALSGVTAQAVSMSGWSPTGGGDSVAICGLVGALATWYALRGTDLLLRRTAPLVPLAGLVLCLLTNNHGVGLLMGSLLGAGLALPARRPLAA</sequence>
<keyword evidence="7" id="KW-0378">Hydrolase</keyword>
<dbReference type="InterPro" id="IPR050925">
    <property type="entry name" value="Rhomboid_protease_S54"/>
</dbReference>
<gene>
    <name evidence="7" type="ORF">IAG42_20830</name>
</gene>
<comment type="subcellular location">
    <subcellularLocation>
        <location evidence="1">Membrane</location>
        <topology evidence="1">Multi-pass membrane protein</topology>
    </subcellularLocation>
</comment>
<dbReference type="GO" id="GO:0006508">
    <property type="term" value="P:proteolysis"/>
    <property type="evidence" value="ECO:0007669"/>
    <property type="project" value="UniProtKB-KW"/>
</dbReference>
<organism evidence="7 8">
    <name type="scientific">Streptomyces xanthii</name>
    <dbReference type="NCBI Taxonomy" id="2768069"/>
    <lineage>
        <taxon>Bacteria</taxon>
        <taxon>Bacillati</taxon>
        <taxon>Actinomycetota</taxon>
        <taxon>Actinomycetes</taxon>
        <taxon>Kitasatosporales</taxon>
        <taxon>Streptomycetaceae</taxon>
        <taxon>Streptomyces</taxon>
    </lineage>
</organism>
<dbReference type="AlphaFoldDB" id="A0A7H1BAN3"/>
<dbReference type="GO" id="GO:0016020">
    <property type="term" value="C:membrane"/>
    <property type="evidence" value="ECO:0007669"/>
    <property type="project" value="UniProtKB-SubCell"/>
</dbReference>
<dbReference type="SUPFAM" id="SSF144091">
    <property type="entry name" value="Rhomboid-like"/>
    <property type="match status" value="1"/>
</dbReference>
<evidence type="ECO:0000259" key="6">
    <source>
        <dbReference type="Pfam" id="PF01694"/>
    </source>
</evidence>
<dbReference type="Gene3D" id="1.20.1540.10">
    <property type="entry name" value="Rhomboid-like"/>
    <property type="match status" value="1"/>
</dbReference>
<evidence type="ECO:0000256" key="1">
    <source>
        <dbReference type="ARBA" id="ARBA00004141"/>
    </source>
</evidence>
<feature type="transmembrane region" description="Helical" evidence="5">
    <location>
        <begin position="98"/>
        <end position="121"/>
    </location>
</feature>